<sequence length="409" mass="43440">MMLTKPLLLLRRVARNLVARVLFGAVLALAMAAFAPKILPLVPDNWQGRIKPDAVIPILNVLASTMLTVTTFSLSVMVSAFQAAASQATPRAYRLQLADTTTHTVLAVFTGAFLYSLTALVMYRAGFYAPETSVVILGVTILVIAAIVVAILRWIDHLSTLGSLDDTLSKVEQNAREPLARAMANPALGGLPLPEGARIPASAVAVPAPRGGYVQFVDMSKLDDLLGASGASLTLAVTPGVHVLKGRPLAWLLGKVDDPDALCACFTLGETRTNEEDARFGIVVLAEIAQRALSPGINDPGTAIDAIHRITRLLSECEGLRDVPPEFPRIEVPRLSAADLVEDGFAAIIRAGAEHPQVVGIAVDGLKQLESSGWAEMAPAVKAAQGYALRHARQHLVVSEDRDDLAGRL</sequence>
<reference evidence="2 3" key="1">
    <citation type="submission" date="2018-06" db="EMBL/GenBank/DDBJ databases">
        <title>Genomic Encyclopedia of Archaeal and Bacterial Type Strains, Phase II (KMG-II): from individual species to whole genera.</title>
        <authorList>
            <person name="Goeker M."/>
        </authorList>
    </citation>
    <scope>NUCLEOTIDE SEQUENCE [LARGE SCALE GENOMIC DNA]</scope>
    <source>
        <strain evidence="2 3">DSM 22011</strain>
    </source>
</reference>
<feature type="transmembrane region" description="Helical" evidence="1">
    <location>
        <begin position="135"/>
        <end position="155"/>
    </location>
</feature>
<keyword evidence="1" id="KW-0812">Transmembrane</keyword>
<organism evidence="2 3">
    <name type="scientific">Salipiger aestuarii</name>
    <dbReference type="NCBI Taxonomy" id="568098"/>
    <lineage>
        <taxon>Bacteria</taxon>
        <taxon>Pseudomonadati</taxon>
        <taxon>Pseudomonadota</taxon>
        <taxon>Alphaproteobacteria</taxon>
        <taxon>Rhodobacterales</taxon>
        <taxon>Roseobacteraceae</taxon>
        <taxon>Salipiger</taxon>
    </lineage>
</organism>
<accession>A0A327YD12</accession>
<keyword evidence="1" id="KW-0472">Membrane</keyword>
<keyword evidence="1" id="KW-1133">Transmembrane helix</keyword>
<evidence type="ECO:0000256" key="1">
    <source>
        <dbReference type="SAM" id="Phobius"/>
    </source>
</evidence>
<gene>
    <name evidence="2" type="ORF">ATI53_101366</name>
</gene>
<comment type="caution">
    <text evidence="2">The sequence shown here is derived from an EMBL/GenBank/DDBJ whole genome shotgun (WGS) entry which is preliminary data.</text>
</comment>
<feature type="transmembrane region" description="Helical" evidence="1">
    <location>
        <begin position="102"/>
        <end position="123"/>
    </location>
</feature>
<dbReference type="OrthoDB" id="2955631at2"/>
<dbReference type="Pfam" id="PF10011">
    <property type="entry name" value="DUF2254"/>
    <property type="match status" value="1"/>
</dbReference>
<dbReference type="AlphaFoldDB" id="A0A327YD12"/>
<dbReference type="InterPro" id="IPR018723">
    <property type="entry name" value="DUF2254_membrane"/>
</dbReference>
<evidence type="ECO:0000313" key="3">
    <source>
        <dbReference type="Proteomes" id="UP000249165"/>
    </source>
</evidence>
<keyword evidence="3" id="KW-1185">Reference proteome</keyword>
<proteinExistence type="predicted"/>
<feature type="transmembrane region" description="Helical" evidence="1">
    <location>
        <begin position="56"/>
        <end position="81"/>
    </location>
</feature>
<evidence type="ECO:0000313" key="2">
    <source>
        <dbReference type="EMBL" id="RAK18347.1"/>
    </source>
</evidence>
<dbReference type="EMBL" id="QLMG01000013">
    <property type="protein sequence ID" value="RAK18347.1"/>
    <property type="molecule type" value="Genomic_DNA"/>
</dbReference>
<dbReference type="Proteomes" id="UP000249165">
    <property type="component" value="Unassembled WGS sequence"/>
</dbReference>
<protein>
    <submittedName>
        <fullName evidence="2">Putative membrane protein</fullName>
    </submittedName>
</protein>
<dbReference type="RefSeq" id="WP_009504234.1">
    <property type="nucleotide sequence ID" value="NZ_LIQE01000011.1"/>
</dbReference>
<name>A0A327YD12_9RHOB</name>